<dbReference type="KEGG" id="jsv:CNX70_06760"/>
<protein>
    <submittedName>
        <fullName evidence="1">Uncharacterized protein</fullName>
    </submittedName>
</protein>
<dbReference type="AlphaFoldDB" id="A0A290WSN8"/>
<gene>
    <name evidence="1" type="ORF">CNX70_06760</name>
</gene>
<name>A0A290WSN8_9BURK</name>
<organism evidence="1 2">
    <name type="scientific">Janthinobacterium svalbardensis</name>
    <dbReference type="NCBI Taxonomy" id="368607"/>
    <lineage>
        <taxon>Bacteria</taxon>
        <taxon>Pseudomonadati</taxon>
        <taxon>Pseudomonadota</taxon>
        <taxon>Betaproteobacteria</taxon>
        <taxon>Burkholderiales</taxon>
        <taxon>Oxalobacteraceae</taxon>
        <taxon>Janthinobacterium</taxon>
    </lineage>
</organism>
<evidence type="ECO:0000313" key="1">
    <source>
        <dbReference type="EMBL" id="ATD59919.1"/>
    </source>
</evidence>
<sequence length="80" mass="9103">MISTKDMFEFTKSGQVIAFIQAKSKKQARRRTQLVSHLVRIPQGCKVRVVEKGTLCRAPIFFEKHLRSLEDAIEDALAEA</sequence>
<evidence type="ECO:0000313" key="2">
    <source>
        <dbReference type="Proteomes" id="UP000218437"/>
    </source>
</evidence>
<proteinExistence type="predicted"/>
<dbReference type="RefSeq" id="WP_096234067.1">
    <property type="nucleotide sequence ID" value="NZ_CP023422.1"/>
</dbReference>
<keyword evidence="2" id="KW-1185">Reference proteome</keyword>
<accession>A0A290WSN8</accession>
<dbReference type="Proteomes" id="UP000218437">
    <property type="component" value="Chromosome"/>
</dbReference>
<reference evidence="1 2" key="1">
    <citation type="submission" date="2017-09" db="EMBL/GenBank/DDBJ databases">
        <title>Complete genome sequence of Janthinobacterium svalbardensis PAMC 27463.</title>
        <authorList>
            <person name="Cho Y.-J."/>
            <person name="Cho A."/>
            <person name="Kim O.-S."/>
            <person name="Lee J.-I."/>
        </authorList>
    </citation>
    <scope>NUCLEOTIDE SEQUENCE [LARGE SCALE GENOMIC DNA]</scope>
    <source>
        <strain evidence="1 2">PAMC 27463</strain>
    </source>
</reference>
<dbReference type="EMBL" id="CP023422">
    <property type="protein sequence ID" value="ATD59919.1"/>
    <property type="molecule type" value="Genomic_DNA"/>
</dbReference>